<keyword evidence="3" id="KW-0813">Transport</keyword>
<sequence>MRNPKARPRAGLSFSRGSARHRPSAVLRLWSGCPRRRLKARSHRRSLEPAIAANPGRPVRALFLPSFLQWRWIMVRTLPSDVSPRLDASRILAISFAMAVHALALLVLLLPLTQAPLPELRNEPEPRWTVQPPTPVPPLPPQPVVQQPRVIPPRTPPAVFQRQLPVQQPAIVDQGLLQADPVSDTVGPPDVINPPYDGQPLQGAQLRYAVAPPPAYPRDAIRSNAQGTVMLRVLVDVDGKPLEVIVDRSSGHRSLDREAVRQVQQRWRFEPAMREGRAVQAWGLVPIDFSLQ</sequence>
<comment type="similarity">
    <text evidence="2">Belongs to the TonB family.</text>
</comment>
<evidence type="ECO:0000256" key="7">
    <source>
        <dbReference type="ARBA" id="ARBA00022927"/>
    </source>
</evidence>
<dbReference type="InterPro" id="IPR051045">
    <property type="entry name" value="TonB-dependent_transducer"/>
</dbReference>
<reference evidence="12 13" key="1">
    <citation type="submission" date="2017-10" db="EMBL/GenBank/DDBJ databases">
        <title>Whole genome sequencing of members of genus Pseudoxanthomonas.</title>
        <authorList>
            <person name="Kumar S."/>
            <person name="Bansal K."/>
            <person name="Kaur A."/>
            <person name="Patil P."/>
            <person name="Sharma S."/>
            <person name="Patil P.B."/>
        </authorList>
    </citation>
    <scope>NUCLEOTIDE SEQUENCE [LARGE SCALE GENOMIC DNA]</scope>
    <source>
        <strain evidence="12 13">DSM 17801</strain>
    </source>
</reference>
<keyword evidence="8 10" id="KW-1133">Transmembrane helix</keyword>
<evidence type="ECO:0000313" key="13">
    <source>
        <dbReference type="Proteomes" id="UP000788419"/>
    </source>
</evidence>
<keyword evidence="6 10" id="KW-0812">Transmembrane</keyword>
<dbReference type="InterPro" id="IPR037682">
    <property type="entry name" value="TonB_C"/>
</dbReference>
<keyword evidence="7" id="KW-0653">Protein transport</keyword>
<evidence type="ECO:0000256" key="6">
    <source>
        <dbReference type="ARBA" id="ARBA00022692"/>
    </source>
</evidence>
<organism evidence="12 13">
    <name type="scientific">Pseudoxanthomonas daejeonensis</name>
    <dbReference type="NCBI Taxonomy" id="266062"/>
    <lineage>
        <taxon>Bacteria</taxon>
        <taxon>Pseudomonadati</taxon>
        <taxon>Pseudomonadota</taxon>
        <taxon>Gammaproteobacteria</taxon>
        <taxon>Lysobacterales</taxon>
        <taxon>Lysobacteraceae</taxon>
        <taxon>Pseudoxanthomonas</taxon>
    </lineage>
</organism>
<evidence type="ECO:0000256" key="5">
    <source>
        <dbReference type="ARBA" id="ARBA00022519"/>
    </source>
</evidence>
<evidence type="ECO:0000256" key="9">
    <source>
        <dbReference type="ARBA" id="ARBA00023136"/>
    </source>
</evidence>
<dbReference type="Gene3D" id="3.30.1150.10">
    <property type="match status" value="1"/>
</dbReference>
<evidence type="ECO:0000256" key="1">
    <source>
        <dbReference type="ARBA" id="ARBA00004383"/>
    </source>
</evidence>
<comment type="subcellular location">
    <subcellularLocation>
        <location evidence="1">Cell inner membrane</location>
        <topology evidence="1">Single-pass membrane protein</topology>
        <orientation evidence="1">Periplasmic side</orientation>
    </subcellularLocation>
</comment>
<evidence type="ECO:0000256" key="4">
    <source>
        <dbReference type="ARBA" id="ARBA00022475"/>
    </source>
</evidence>
<gene>
    <name evidence="12" type="ORF">CSC65_12065</name>
</gene>
<feature type="domain" description="TonB C-terminal" evidence="11">
    <location>
        <begin position="201"/>
        <end position="292"/>
    </location>
</feature>
<dbReference type="PANTHER" id="PTHR33446">
    <property type="entry name" value="PROTEIN TONB-RELATED"/>
    <property type="match status" value="1"/>
</dbReference>
<evidence type="ECO:0000313" key="12">
    <source>
        <dbReference type="EMBL" id="KAF1693530.1"/>
    </source>
</evidence>
<dbReference type="PANTHER" id="PTHR33446:SF2">
    <property type="entry name" value="PROTEIN TONB"/>
    <property type="match status" value="1"/>
</dbReference>
<evidence type="ECO:0000256" key="2">
    <source>
        <dbReference type="ARBA" id="ARBA00006555"/>
    </source>
</evidence>
<evidence type="ECO:0000256" key="8">
    <source>
        <dbReference type="ARBA" id="ARBA00022989"/>
    </source>
</evidence>
<keyword evidence="9 10" id="KW-0472">Membrane</keyword>
<dbReference type="Pfam" id="PF03544">
    <property type="entry name" value="TonB_C"/>
    <property type="match status" value="1"/>
</dbReference>
<evidence type="ECO:0000256" key="3">
    <source>
        <dbReference type="ARBA" id="ARBA00022448"/>
    </source>
</evidence>
<dbReference type="PROSITE" id="PS52015">
    <property type="entry name" value="TONB_CTD"/>
    <property type="match status" value="1"/>
</dbReference>
<dbReference type="SUPFAM" id="SSF74653">
    <property type="entry name" value="TolA/TonB C-terminal domain"/>
    <property type="match status" value="1"/>
</dbReference>
<feature type="transmembrane region" description="Helical" evidence="10">
    <location>
        <begin position="91"/>
        <end position="112"/>
    </location>
</feature>
<keyword evidence="13" id="KW-1185">Reference proteome</keyword>
<dbReference type="InterPro" id="IPR006260">
    <property type="entry name" value="TonB/TolA_C"/>
</dbReference>
<dbReference type="NCBIfam" id="TIGR01352">
    <property type="entry name" value="tonB_Cterm"/>
    <property type="match status" value="1"/>
</dbReference>
<evidence type="ECO:0000259" key="11">
    <source>
        <dbReference type="PROSITE" id="PS52015"/>
    </source>
</evidence>
<evidence type="ECO:0000256" key="10">
    <source>
        <dbReference type="SAM" id="Phobius"/>
    </source>
</evidence>
<dbReference type="EMBL" id="PDWN01000011">
    <property type="protein sequence ID" value="KAF1693530.1"/>
    <property type="molecule type" value="Genomic_DNA"/>
</dbReference>
<proteinExistence type="inferred from homology"/>
<comment type="caution">
    <text evidence="12">The sequence shown here is derived from an EMBL/GenBank/DDBJ whole genome shotgun (WGS) entry which is preliminary data.</text>
</comment>
<name>A0ABQ6Z5G9_9GAMM</name>
<protein>
    <recommendedName>
        <fullName evidence="11">TonB C-terminal domain-containing protein</fullName>
    </recommendedName>
</protein>
<keyword evidence="5" id="KW-0997">Cell inner membrane</keyword>
<accession>A0ABQ6Z5G9</accession>
<keyword evidence="4" id="KW-1003">Cell membrane</keyword>
<dbReference type="Proteomes" id="UP000788419">
    <property type="component" value="Unassembled WGS sequence"/>
</dbReference>